<dbReference type="PROSITE" id="PS50111">
    <property type="entry name" value="CHEMOTAXIS_TRANSDUC_2"/>
    <property type="match status" value="1"/>
</dbReference>
<dbReference type="EMBL" id="AP011529">
    <property type="protein sequence ID" value="BAI81458.1"/>
    <property type="molecule type" value="Genomic_DNA"/>
</dbReference>
<proteinExistence type="inferred from homology"/>
<reference evidence="7 8" key="1">
    <citation type="journal article" date="2010" name="DNA Res.">
        <title>Bacterial lifestyle in a deep-sea hydrothermal vent chimney revealed by the genome sequence of the thermophilic bacterium Deferribacter desulfuricans SSM1.</title>
        <authorList>
            <person name="Takaki Y."/>
            <person name="Shimamura S."/>
            <person name="Nakagawa S."/>
            <person name="Fukuhara Y."/>
            <person name="Horikawa H."/>
            <person name="Ankai A."/>
            <person name="Harada T."/>
            <person name="Hosoyama A."/>
            <person name="Oguchi A."/>
            <person name="Fukui S."/>
            <person name="Fujita N."/>
            <person name="Takami H."/>
            <person name="Takai K."/>
        </authorList>
    </citation>
    <scope>NUCLEOTIDE SEQUENCE [LARGE SCALE GENOMIC DNA]</scope>
    <source>
        <strain evidence="8">DSM 14783 / JCM 11476 / NBRC 101012 / SSM1</strain>
    </source>
</reference>
<evidence type="ECO:0000256" key="3">
    <source>
        <dbReference type="PROSITE-ProRule" id="PRU00284"/>
    </source>
</evidence>
<keyword evidence="5" id="KW-0472">Membrane</keyword>
<name>D3P9R8_DEFDS</name>
<dbReference type="InterPro" id="IPR004089">
    <property type="entry name" value="MCPsignal_dom"/>
</dbReference>
<dbReference type="Gene3D" id="1.10.287.950">
    <property type="entry name" value="Methyl-accepting chemotaxis protein"/>
    <property type="match status" value="1"/>
</dbReference>
<protein>
    <recommendedName>
        <fullName evidence="6">Methyl-accepting transducer domain-containing protein</fullName>
    </recommendedName>
</protein>
<accession>D3P9R8</accession>
<keyword evidence="5" id="KW-1133">Transmembrane helix</keyword>
<organism evidence="7 8">
    <name type="scientific">Deferribacter desulfuricans (strain DSM 14783 / JCM 11476 / NBRC 101012 / SSM1)</name>
    <dbReference type="NCBI Taxonomy" id="639282"/>
    <lineage>
        <taxon>Bacteria</taxon>
        <taxon>Pseudomonadati</taxon>
        <taxon>Deferribacterota</taxon>
        <taxon>Deferribacteres</taxon>
        <taxon>Deferribacterales</taxon>
        <taxon>Deferribacteraceae</taxon>
        <taxon>Deferribacter</taxon>
    </lineage>
</organism>
<dbReference type="Pfam" id="PF13596">
    <property type="entry name" value="PAS_10"/>
    <property type="match status" value="1"/>
</dbReference>
<evidence type="ECO:0000256" key="1">
    <source>
        <dbReference type="ARBA" id="ARBA00023224"/>
    </source>
</evidence>
<dbReference type="PANTHER" id="PTHR32089:SF112">
    <property type="entry name" value="LYSOZYME-LIKE PROTEIN-RELATED"/>
    <property type="match status" value="1"/>
</dbReference>
<evidence type="ECO:0000313" key="8">
    <source>
        <dbReference type="Proteomes" id="UP000001520"/>
    </source>
</evidence>
<dbReference type="GO" id="GO:0006935">
    <property type="term" value="P:chemotaxis"/>
    <property type="evidence" value="ECO:0007669"/>
    <property type="project" value="InterPro"/>
</dbReference>
<dbReference type="AlphaFoldDB" id="D3P9R8"/>
<dbReference type="SUPFAM" id="SSF58104">
    <property type="entry name" value="Methyl-accepting chemotaxis protein (MCP) signaling domain"/>
    <property type="match status" value="1"/>
</dbReference>
<evidence type="ECO:0000256" key="4">
    <source>
        <dbReference type="SAM" id="Coils"/>
    </source>
</evidence>
<keyword evidence="8" id="KW-1185">Reference proteome</keyword>
<dbReference type="Pfam" id="PF00015">
    <property type="entry name" value="MCPsignal"/>
    <property type="match status" value="1"/>
</dbReference>
<feature type="transmembrane region" description="Helical" evidence="5">
    <location>
        <begin position="6"/>
        <end position="29"/>
    </location>
</feature>
<keyword evidence="1 3" id="KW-0807">Transducer</keyword>
<keyword evidence="5" id="KW-0812">Transmembrane</keyword>
<dbReference type="GO" id="GO:0016020">
    <property type="term" value="C:membrane"/>
    <property type="evidence" value="ECO:0007669"/>
    <property type="project" value="InterPro"/>
</dbReference>
<sequence>MTKVSLKNILILRIIALTILFTLFAYIFYSVIDNQIKHVTENLIKQYASNLKQAINSKIDSEAAIYDNIIHSTNIYTITKEKLPPYQLKIYKRADNTLPKELISLIEKNSNIKFIYLTNDNLIINRYLLLNDKIFQFIYKSKIELNDSLADIIIKYNDTVFDVNNHKLSSANILNSSDYSYTLSLPDIKMDIYFKEKNKFLISSHKILSILILTVILYLIWLITELLFIRFSTKPLFEIFTNFKEIKKGKKEVHFKDFNIFEYDLIAKAAEETLSELKSNELKVLTILSRLPIPVTMLDKSLNIVFKNRYFDELFNLDKDKDYNFYNIIPDNLKSLEENLDKFINSIKQKTKFELYDKKFNNYYIVRFTKLFDAENKLLGYLITFHDITNQKIEQKLQEERANKLEKIVLNIEEVVTHLTSSSSELETNANNLSAMLAQQNATISESNTSIMELNTFTEQILATLNTIAQKSDTINDITQKTEHSVIESNEGMKELTSKIQEVFDIINKLNTKTTEIRKILKTIYEISEQTNILSLNASIEAVRETSTNESFKIIADEIRDLAEKTYKFTSDIENNIENINTFTTTSVMIAEETIKDINERYDDIKSLSENFEQIFESLKDLNENLHEIINSVKDLKQATNDISNSSNEMTSAMKDALSAANDSLQTAQDIKAVTKTLKETIEVIKNLKY</sequence>
<dbReference type="eggNOG" id="COG0840">
    <property type="taxonomic scope" value="Bacteria"/>
</dbReference>
<dbReference type="KEGG" id="ddf:DEFDS_2007"/>
<dbReference type="SMART" id="SM00283">
    <property type="entry name" value="MA"/>
    <property type="match status" value="1"/>
</dbReference>
<dbReference type="InterPro" id="IPR004090">
    <property type="entry name" value="Chemotax_Me-accpt_rcpt"/>
</dbReference>
<evidence type="ECO:0000313" key="7">
    <source>
        <dbReference type="EMBL" id="BAI81458.1"/>
    </source>
</evidence>
<dbReference type="RefSeq" id="WP_013008703.1">
    <property type="nucleotide sequence ID" value="NC_013939.1"/>
</dbReference>
<feature type="domain" description="Methyl-accepting transducer" evidence="6">
    <location>
        <begin position="415"/>
        <end position="651"/>
    </location>
</feature>
<dbReference type="Proteomes" id="UP000001520">
    <property type="component" value="Chromosome"/>
</dbReference>
<evidence type="ECO:0000256" key="2">
    <source>
        <dbReference type="ARBA" id="ARBA00029447"/>
    </source>
</evidence>
<dbReference type="GO" id="GO:0004888">
    <property type="term" value="F:transmembrane signaling receptor activity"/>
    <property type="evidence" value="ECO:0007669"/>
    <property type="project" value="InterPro"/>
</dbReference>
<dbReference type="SUPFAM" id="SSF55785">
    <property type="entry name" value="PYP-like sensor domain (PAS domain)"/>
    <property type="match status" value="1"/>
</dbReference>
<evidence type="ECO:0000259" key="6">
    <source>
        <dbReference type="PROSITE" id="PS50111"/>
    </source>
</evidence>
<dbReference type="Gene3D" id="3.30.450.20">
    <property type="entry name" value="PAS domain"/>
    <property type="match status" value="1"/>
</dbReference>
<dbReference type="PANTHER" id="PTHR32089">
    <property type="entry name" value="METHYL-ACCEPTING CHEMOTAXIS PROTEIN MCPB"/>
    <property type="match status" value="1"/>
</dbReference>
<dbReference type="GO" id="GO:0007165">
    <property type="term" value="P:signal transduction"/>
    <property type="evidence" value="ECO:0007669"/>
    <property type="project" value="UniProtKB-KW"/>
</dbReference>
<keyword evidence="4" id="KW-0175">Coiled coil</keyword>
<gene>
    <name evidence="7" type="ordered locus">DEFDS_2007</name>
</gene>
<evidence type="ECO:0000256" key="5">
    <source>
        <dbReference type="SAM" id="Phobius"/>
    </source>
</evidence>
<comment type="similarity">
    <text evidence="2">Belongs to the methyl-accepting chemotaxis (MCP) protein family.</text>
</comment>
<feature type="coiled-coil region" evidence="4">
    <location>
        <begin position="605"/>
        <end position="656"/>
    </location>
</feature>
<dbReference type="PRINTS" id="PR00260">
    <property type="entry name" value="CHEMTRNSDUCR"/>
</dbReference>
<dbReference type="OrthoDB" id="9816519at2"/>
<dbReference type="STRING" id="639282.DEFDS_2007"/>
<dbReference type="HOGENOM" id="CLU_398868_0_0_0"/>
<dbReference type="InterPro" id="IPR035965">
    <property type="entry name" value="PAS-like_dom_sf"/>
</dbReference>
<feature type="transmembrane region" description="Helical" evidence="5">
    <location>
        <begin position="207"/>
        <end position="229"/>
    </location>
</feature>